<comment type="caution">
    <text evidence="18">The sequence shown here is derived from an EMBL/GenBank/DDBJ whole genome shotgun (WGS) entry which is preliminary data.</text>
</comment>
<organism evidence="18">
    <name type="scientific">Candidatus Caldatribacterium californiense</name>
    <dbReference type="NCBI Taxonomy" id="1454726"/>
    <lineage>
        <taxon>Bacteria</taxon>
        <taxon>Pseudomonadati</taxon>
        <taxon>Atribacterota</taxon>
        <taxon>Atribacteria</taxon>
        <taxon>Atribacterales</taxon>
        <taxon>Candidatus Caldatribacteriaceae</taxon>
        <taxon>Candidatus Caldatribacterium</taxon>
    </lineage>
</organism>
<dbReference type="GO" id="GO:0008616">
    <property type="term" value="P:tRNA queuosine(34) biosynthetic process"/>
    <property type="evidence" value="ECO:0007669"/>
    <property type="project" value="UniProtKB-UniRule"/>
</dbReference>
<evidence type="ECO:0000256" key="1">
    <source>
        <dbReference type="ARBA" id="ARBA00002268"/>
    </source>
</evidence>
<comment type="catalytic activity">
    <reaction evidence="16 17">
        <text>epoxyqueuosine(34) in tRNA + AH2 = queuosine(34) in tRNA + A + H2O</text>
        <dbReference type="Rhea" id="RHEA:32159"/>
        <dbReference type="Rhea" id="RHEA-COMP:18571"/>
        <dbReference type="Rhea" id="RHEA-COMP:18582"/>
        <dbReference type="ChEBI" id="CHEBI:13193"/>
        <dbReference type="ChEBI" id="CHEBI:15377"/>
        <dbReference type="ChEBI" id="CHEBI:17499"/>
        <dbReference type="ChEBI" id="CHEBI:194431"/>
        <dbReference type="ChEBI" id="CHEBI:194443"/>
        <dbReference type="EC" id="1.17.99.6"/>
    </reaction>
</comment>
<dbReference type="GO" id="GO:0052693">
    <property type="term" value="F:epoxyqueuosine reductase activity"/>
    <property type="evidence" value="ECO:0007669"/>
    <property type="project" value="UniProtKB-UniRule"/>
</dbReference>
<feature type="binding site" evidence="17">
    <location>
        <position position="87"/>
    </location>
    <ligand>
        <name>[4Fe-4S] cluster</name>
        <dbReference type="ChEBI" id="CHEBI:49883"/>
    </ligand>
</feature>
<comment type="function">
    <text evidence="1 17">Catalyzes the conversion of epoxyqueuosine (oQ) to queuosine (Q), which is a hypermodified base found in the wobble positions of tRNA(Asp), tRNA(Asn), tRNA(His) and tRNA(Tyr).</text>
</comment>
<feature type="binding site" evidence="17">
    <location>
        <position position="10"/>
    </location>
    <ligand>
        <name>[4Fe-4S] cluster</name>
        <dbReference type="ChEBI" id="CHEBI:49883"/>
    </ligand>
</feature>
<comment type="similarity">
    <text evidence="3 17">Belongs to the QueH family.</text>
</comment>
<protein>
    <recommendedName>
        <fullName evidence="5 17">Epoxyqueuosine reductase QueH</fullName>
        <ecNumber evidence="4 17">1.17.99.6</ecNumber>
    </recommendedName>
    <alternativeName>
        <fullName evidence="15 17">Queuosine biosynthesis protein QueH</fullName>
    </alternativeName>
</protein>
<sequence length="190" mass="21968">MKGKLALHTCCAPCATYVNRFFQERDFVVVNVFYNPNIHPFEEYERRRTALEEHLRKTQGILFVPFPYDPREFFALSEVLEKRCSLCYELRLRRVAAWAREQHFSAFSTTLTISPYQDVAAILRCGERVGEEVGIPFVGADLRSGFAESVQMSRALGLYRQKYCGCVFSLWEGVKKRIWKSLTGQRSSSS</sequence>
<feature type="disulfide bond" description="Redox-active" evidence="17">
    <location>
        <begin position="164"/>
        <end position="166"/>
    </location>
</feature>
<evidence type="ECO:0000256" key="11">
    <source>
        <dbReference type="ARBA" id="ARBA00023004"/>
    </source>
</evidence>
<evidence type="ECO:0000256" key="12">
    <source>
        <dbReference type="ARBA" id="ARBA00023014"/>
    </source>
</evidence>
<keyword evidence="9 17" id="KW-0671">Queuosine biosynthesis</keyword>
<accession>A0A7V3YI95</accession>
<keyword evidence="13 17" id="KW-1015">Disulfide bond</keyword>
<keyword evidence="12 17" id="KW-0411">Iron-sulfur</keyword>
<feature type="binding site" evidence="17">
    <location>
        <position position="11"/>
    </location>
    <ligand>
        <name>[4Fe-4S] cluster</name>
        <dbReference type="ChEBI" id="CHEBI:49883"/>
    </ligand>
</feature>
<dbReference type="UniPathway" id="UPA00392"/>
<feature type="binding site" evidence="17">
    <location>
        <position position="84"/>
    </location>
    <ligand>
        <name>[4Fe-4S] cluster</name>
        <dbReference type="ChEBI" id="CHEBI:49883"/>
    </ligand>
</feature>
<dbReference type="InterPro" id="IPR003828">
    <property type="entry name" value="QueH"/>
</dbReference>
<name>A0A7V3YI95_9BACT</name>
<evidence type="ECO:0000313" key="18">
    <source>
        <dbReference type="EMBL" id="HGI31592.1"/>
    </source>
</evidence>
<proteinExistence type="inferred from homology"/>
<dbReference type="EC" id="1.17.99.6" evidence="4 17"/>
<keyword evidence="14 17" id="KW-0676">Redox-active center</keyword>
<dbReference type="PANTHER" id="PTHR36701:SF1">
    <property type="entry name" value="EPOXYQUEUOSINE REDUCTASE QUEH"/>
    <property type="match status" value="1"/>
</dbReference>
<keyword evidence="7 17" id="KW-0819">tRNA processing</keyword>
<keyword evidence="10 17" id="KW-0560">Oxidoreductase</keyword>
<evidence type="ECO:0000256" key="8">
    <source>
        <dbReference type="ARBA" id="ARBA00022723"/>
    </source>
</evidence>
<evidence type="ECO:0000256" key="13">
    <source>
        <dbReference type="ARBA" id="ARBA00023157"/>
    </source>
</evidence>
<evidence type="ECO:0000256" key="16">
    <source>
        <dbReference type="ARBA" id="ARBA00047415"/>
    </source>
</evidence>
<evidence type="ECO:0000256" key="2">
    <source>
        <dbReference type="ARBA" id="ARBA00004691"/>
    </source>
</evidence>
<evidence type="ECO:0000256" key="9">
    <source>
        <dbReference type="ARBA" id="ARBA00022785"/>
    </source>
</evidence>
<evidence type="ECO:0000256" key="14">
    <source>
        <dbReference type="ARBA" id="ARBA00023284"/>
    </source>
</evidence>
<dbReference type="AlphaFoldDB" id="A0A7V3YI95"/>
<keyword evidence="6 17" id="KW-0004">4Fe-4S</keyword>
<dbReference type="EMBL" id="DTFV01000141">
    <property type="protein sequence ID" value="HGI31592.1"/>
    <property type="molecule type" value="Genomic_DNA"/>
</dbReference>
<dbReference type="HAMAP" id="MF_02089">
    <property type="entry name" value="QueH"/>
    <property type="match status" value="1"/>
</dbReference>
<evidence type="ECO:0000256" key="17">
    <source>
        <dbReference type="HAMAP-Rule" id="MF_02089"/>
    </source>
</evidence>
<evidence type="ECO:0000256" key="10">
    <source>
        <dbReference type="ARBA" id="ARBA00023002"/>
    </source>
</evidence>
<comment type="pathway">
    <text evidence="2 17">tRNA modification; tRNA-queuosine biosynthesis.</text>
</comment>
<evidence type="ECO:0000256" key="5">
    <source>
        <dbReference type="ARBA" id="ARBA00016895"/>
    </source>
</evidence>
<evidence type="ECO:0000256" key="3">
    <source>
        <dbReference type="ARBA" id="ARBA00008207"/>
    </source>
</evidence>
<evidence type="ECO:0000256" key="6">
    <source>
        <dbReference type="ARBA" id="ARBA00022485"/>
    </source>
</evidence>
<keyword evidence="8 17" id="KW-0479">Metal-binding</keyword>
<evidence type="ECO:0000256" key="4">
    <source>
        <dbReference type="ARBA" id="ARBA00012622"/>
    </source>
</evidence>
<keyword evidence="11 17" id="KW-0408">Iron</keyword>
<dbReference type="GO" id="GO:0046872">
    <property type="term" value="F:metal ion binding"/>
    <property type="evidence" value="ECO:0007669"/>
    <property type="project" value="UniProtKB-KW"/>
</dbReference>
<gene>
    <name evidence="17" type="primary">queH</name>
    <name evidence="18" type="ORF">ENV30_09895</name>
</gene>
<dbReference type="Pfam" id="PF02677">
    <property type="entry name" value="QueH"/>
    <property type="match status" value="1"/>
</dbReference>
<evidence type="ECO:0000256" key="7">
    <source>
        <dbReference type="ARBA" id="ARBA00022694"/>
    </source>
</evidence>
<dbReference type="GO" id="GO:0051539">
    <property type="term" value="F:4 iron, 4 sulfur cluster binding"/>
    <property type="evidence" value="ECO:0007669"/>
    <property type="project" value="UniProtKB-UniRule"/>
</dbReference>
<reference evidence="18" key="1">
    <citation type="journal article" date="2020" name="mSystems">
        <title>Genome- and Community-Level Interaction Insights into Carbon Utilization and Element Cycling Functions of Hydrothermarchaeota in Hydrothermal Sediment.</title>
        <authorList>
            <person name="Zhou Z."/>
            <person name="Liu Y."/>
            <person name="Xu W."/>
            <person name="Pan J."/>
            <person name="Luo Z.H."/>
            <person name="Li M."/>
        </authorList>
    </citation>
    <scope>NUCLEOTIDE SEQUENCE [LARGE SCALE GENOMIC DNA]</scope>
    <source>
        <strain evidence="18">SpSt-747</strain>
    </source>
</reference>
<dbReference type="PANTHER" id="PTHR36701">
    <property type="entry name" value="EPOXYQUEUOSINE REDUCTASE QUEH"/>
    <property type="match status" value="1"/>
</dbReference>
<evidence type="ECO:0000256" key="15">
    <source>
        <dbReference type="ARBA" id="ARBA00031446"/>
    </source>
</evidence>